<keyword evidence="4 7" id="KW-0812">Transmembrane</keyword>
<keyword evidence="10" id="KW-1185">Reference proteome</keyword>
<dbReference type="PANTHER" id="PTHR43386">
    <property type="entry name" value="OLIGOPEPTIDE TRANSPORT SYSTEM PERMEASE PROTEIN APPC"/>
    <property type="match status" value="1"/>
</dbReference>
<comment type="similarity">
    <text evidence="7">Belongs to the binding-protein-dependent transport system permease family.</text>
</comment>
<protein>
    <submittedName>
        <fullName evidence="9">ABC transporter permease</fullName>
    </submittedName>
</protein>
<dbReference type="InterPro" id="IPR050366">
    <property type="entry name" value="BP-dependent_transpt_permease"/>
</dbReference>
<dbReference type="SUPFAM" id="SSF161098">
    <property type="entry name" value="MetI-like"/>
    <property type="match status" value="1"/>
</dbReference>
<dbReference type="InterPro" id="IPR025966">
    <property type="entry name" value="OppC_N"/>
</dbReference>
<dbReference type="GO" id="GO:0055085">
    <property type="term" value="P:transmembrane transport"/>
    <property type="evidence" value="ECO:0007669"/>
    <property type="project" value="InterPro"/>
</dbReference>
<dbReference type="RefSeq" id="WP_186919773.1">
    <property type="nucleotide sequence ID" value="NZ_JACOPQ010000011.1"/>
</dbReference>
<evidence type="ECO:0000259" key="8">
    <source>
        <dbReference type="PROSITE" id="PS50928"/>
    </source>
</evidence>
<feature type="transmembrane region" description="Helical" evidence="7">
    <location>
        <begin position="136"/>
        <end position="153"/>
    </location>
</feature>
<evidence type="ECO:0000256" key="1">
    <source>
        <dbReference type="ARBA" id="ARBA00004651"/>
    </source>
</evidence>
<dbReference type="Pfam" id="PF12911">
    <property type="entry name" value="OppC_N"/>
    <property type="match status" value="1"/>
</dbReference>
<dbReference type="Proteomes" id="UP000607645">
    <property type="component" value="Unassembled WGS sequence"/>
</dbReference>
<feature type="transmembrane region" description="Helical" evidence="7">
    <location>
        <begin position="75"/>
        <end position="98"/>
    </location>
</feature>
<keyword evidence="3" id="KW-1003">Cell membrane</keyword>
<evidence type="ECO:0000256" key="4">
    <source>
        <dbReference type="ARBA" id="ARBA00022692"/>
    </source>
</evidence>
<dbReference type="Gene3D" id="1.10.3720.10">
    <property type="entry name" value="MetI-like"/>
    <property type="match status" value="1"/>
</dbReference>
<proteinExistence type="inferred from homology"/>
<feature type="transmembrane region" description="Helical" evidence="7">
    <location>
        <begin position="192"/>
        <end position="215"/>
    </location>
</feature>
<dbReference type="CDD" id="cd06261">
    <property type="entry name" value="TM_PBP2"/>
    <property type="match status" value="1"/>
</dbReference>
<sequence length="278" mass="29998">MTLRRKQNIKLAVVCTILLLIVLMTVLAPWLAPYSPTQIDMGNRLADPCWAHPLGTDALGRDVLSRIIFGGRASLLLAVAATCCSMGVGLVAGVAAGYCEGAVDAVITGVSNIFQGLPGMVMMIALVGILGSNTRSIVLALVMTSWVGFSRLVRGEVLKVKNEMYIEGMRCLGAGHLRIILRHVLPNIRTNIIILFTTRVGRVVLSVAGLSYLGLGIQPPTPDWGEMISGSARRYFRSAPHLLWAPGLCIILLTMSINILGDLLRDRLDVKQDSVKEL</sequence>
<gene>
    <name evidence="9" type="ORF">H8S62_13310</name>
</gene>
<evidence type="ECO:0000256" key="6">
    <source>
        <dbReference type="ARBA" id="ARBA00023136"/>
    </source>
</evidence>
<comment type="subcellular location">
    <subcellularLocation>
        <location evidence="1 7">Cell membrane</location>
        <topology evidence="1 7">Multi-pass membrane protein</topology>
    </subcellularLocation>
</comment>
<feature type="domain" description="ABC transmembrane type-1" evidence="8">
    <location>
        <begin position="71"/>
        <end position="261"/>
    </location>
</feature>
<evidence type="ECO:0000256" key="7">
    <source>
        <dbReference type="RuleBase" id="RU363032"/>
    </source>
</evidence>
<dbReference type="InterPro" id="IPR035906">
    <property type="entry name" value="MetI-like_sf"/>
</dbReference>
<reference evidence="9" key="1">
    <citation type="submission" date="2020-08" db="EMBL/GenBank/DDBJ databases">
        <title>Genome public.</title>
        <authorList>
            <person name="Liu C."/>
            <person name="Sun Q."/>
        </authorList>
    </citation>
    <scope>NUCLEOTIDE SEQUENCE</scope>
    <source>
        <strain evidence="9">NSJ-52</strain>
    </source>
</reference>
<dbReference type="GO" id="GO:0005886">
    <property type="term" value="C:plasma membrane"/>
    <property type="evidence" value="ECO:0007669"/>
    <property type="project" value="UniProtKB-SubCell"/>
</dbReference>
<evidence type="ECO:0000256" key="3">
    <source>
        <dbReference type="ARBA" id="ARBA00022475"/>
    </source>
</evidence>
<organism evidence="9 10">
    <name type="scientific">Lawsonibacter faecis</name>
    <dbReference type="NCBI Taxonomy" id="2763052"/>
    <lineage>
        <taxon>Bacteria</taxon>
        <taxon>Bacillati</taxon>
        <taxon>Bacillota</taxon>
        <taxon>Clostridia</taxon>
        <taxon>Eubacteriales</taxon>
        <taxon>Oscillospiraceae</taxon>
        <taxon>Lawsonibacter</taxon>
    </lineage>
</organism>
<dbReference type="EMBL" id="JACOPQ010000011">
    <property type="protein sequence ID" value="MBC5737984.1"/>
    <property type="molecule type" value="Genomic_DNA"/>
</dbReference>
<comment type="caution">
    <text evidence="9">The sequence shown here is derived from an EMBL/GenBank/DDBJ whole genome shotgun (WGS) entry which is preliminary data.</text>
</comment>
<evidence type="ECO:0000256" key="5">
    <source>
        <dbReference type="ARBA" id="ARBA00022989"/>
    </source>
</evidence>
<accession>A0A8J6JN38</accession>
<name>A0A8J6JN38_9FIRM</name>
<evidence type="ECO:0000313" key="9">
    <source>
        <dbReference type="EMBL" id="MBC5737984.1"/>
    </source>
</evidence>
<dbReference type="InterPro" id="IPR000515">
    <property type="entry name" value="MetI-like"/>
</dbReference>
<dbReference type="PANTHER" id="PTHR43386:SF1">
    <property type="entry name" value="D,D-DIPEPTIDE TRANSPORT SYSTEM PERMEASE PROTEIN DDPC-RELATED"/>
    <property type="match status" value="1"/>
</dbReference>
<evidence type="ECO:0000313" key="10">
    <source>
        <dbReference type="Proteomes" id="UP000607645"/>
    </source>
</evidence>
<evidence type="ECO:0000256" key="2">
    <source>
        <dbReference type="ARBA" id="ARBA00022448"/>
    </source>
</evidence>
<feature type="transmembrane region" description="Helical" evidence="7">
    <location>
        <begin position="110"/>
        <end position="130"/>
    </location>
</feature>
<feature type="transmembrane region" description="Helical" evidence="7">
    <location>
        <begin position="12"/>
        <end position="32"/>
    </location>
</feature>
<keyword evidence="6 7" id="KW-0472">Membrane</keyword>
<dbReference type="Pfam" id="PF00528">
    <property type="entry name" value="BPD_transp_1"/>
    <property type="match status" value="1"/>
</dbReference>
<keyword evidence="5 7" id="KW-1133">Transmembrane helix</keyword>
<feature type="transmembrane region" description="Helical" evidence="7">
    <location>
        <begin position="243"/>
        <end position="264"/>
    </location>
</feature>
<dbReference type="PROSITE" id="PS50928">
    <property type="entry name" value="ABC_TM1"/>
    <property type="match status" value="1"/>
</dbReference>
<keyword evidence="2 7" id="KW-0813">Transport</keyword>
<dbReference type="AlphaFoldDB" id="A0A8J6JN38"/>